<gene>
    <name evidence="1" type="ORF">CTZ24_15485</name>
</gene>
<name>A0AAP9H6T5_9GAMM</name>
<protein>
    <submittedName>
        <fullName evidence="1">Uncharacterized protein</fullName>
    </submittedName>
</protein>
<dbReference type="Proteomes" id="UP000424872">
    <property type="component" value="Chromosome"/>
</dbReference>
<dbReference type="KEGG" id="ppho:CTZ24_15485"/>
<evidence type="ECO:0000313" key="1">
    <source>
        <dbReference type="EMBL" id="QGR07743.1"/>
    </source>
</evidence>
<dbReference type="EMBL" id="CP024636">
    <property type="protein sequence ID" value="QGR07743.1"/>
    <property type="molecule type" value="Genomic_DNA"/>
</dbReference>
<accession>A0AAP9H6T5</accession>
<organism evidence="1 2">
    <name type="scientific">Pantoea phytobeneficialis</name>
    <dbReference type="NCBI Taxonomy" id="2052056"/>
    <lineage>
        <taxon>Bacteria</taxon>
        <taxon>Pseudomonadati</taxon>
        <taxon>Pseudomonadota</taxon>
        <taxon>Gammaproteobacteria</taxon>
        <taxon>Enterobacterales</taxon>
        <taxon>Erwiniaceae</taxon>
        <taxon>Pantoea</taxon>
    </lineage>
</organism>
<proteinExistence type="predicted"/>
<evidence type="ECO:0000313" key="2">
    <source>
        <dbReference type="Proteomes" id="UP000424872"/>
    </source>
</evidence>
<sequence length="61" mass="6923">MQFTQLMKSMRLAQLAGKMNVLRKNTPRLVASLEDLLVVILEYASDKGEYLGELFYNSVGK</sequence>
<reference evidence="2" key="1">
    <citation type="submission" date="2017-11" db="EMBL/GenBank/DDBJ databases">
        <title>Genome sequence of Pantoea sp. MSR2.</title>
        <authorList>
            <person name="Nascimento F.X."/>
        </authorList>
    </citation>
    <scope>NUCLEOTIDE SEQUENCE [LARGE SCALE GENOMIC DNA]</scope>
    <source>
        <strain evidence="2">MSR2</strain>
    </source>
</reference>
<dbReference type="AlphaFoldDB" id="A0AAP9H6T5"/>